<name>A0A6J0P8V1_RAPSA</name>
<sequence>MEPSFPSYFFHKLYFREQVESILVNMKEKSDLERDFFWSDMLVCRRWTLMILVDRKNDSQNVSKLHMKHARKFVANLISSIAKILKRCIALTKNQNLLSLFKLYLFIC</sequence>
<dbReference type="AlphaFoldDB" id="A0A6J0P8V1"/>
<accession>A0A6J0P8V1</accession>
<keyword evidence="1" id="KW-1185">Reference proteome</keyword>
<proteinExistence type="predicted"/>
<evidence type="ECO:0000313" key="2">
    <source>
        <dbReference type="RefSeq" id="XP_018493065.1"/>
    </source>
</evidence>
<dbReference type="RefSeq" id="XP_018493065.1">
    <property type="nucleotide sequence ID" value="XM_018637563.2"/>
</dbReference>
<reference evidence="1" key="1">
    <citation type="journal article" date="2019" name="Database">
        <title>The radish genome database (RadishGD): an integrated information resource for radish genomics.</title>
        <authorList>
            <person name="Yu H.J."/>
            <person name="Baek S."/>
            <person name="Lee Y.J."/>
            <person name="Cho A."/>
            <person name="Mun J.H."/>
        </authorList>
    </citation>
    <scope>NUCLEOTIDE SEQUENCE [LARGE SCALE GENOMIC DNA]</scope>
    <source>
        <strain evidence="1">cv. WK10039</strain>
    </source>
</reference>
<organism evidence="1 2">
    <name type="scientific">Raphanus sativus</name>
    <name type="common">Radish</name>
    <name type="synonym">Raphanus raphanistrum var. sativus</name>
    <dbReference type="NCBI Taxonomy" id="3726"/>
    <lineage>
        <taxon>Eukaryota</taxon>
        <taxon>Viridiplantae</taxon>
        <taxon>Streptophyta</taxon>
        <taxon>Embryophyta</taxon>
        <taxon>Tracheophyta</taxon>
        <taxon>Spermatophyta</taxon>
        <taxon>Magnoliopsida</taxon>
        <taxon>eudicotyledons</taxon>
        <taxon>Gunneridae</taxon>
        <taxon>Pentapetalae</taxon>
        <taxon>rosids</taxon>
        <taxon>malvids</taxon>
        <taxon>Brassicales</taxon>
        <taxon>Brassicaceae</taxon>
        <taxon>Brassiceae</taxon>
        <taxon>Raphanus</taxon>
    </lineage>
</organism>
<evidence type="ECO:0000313" key="1">
    <source>
        <dbReference type="Proteomes" id="UP000504610"/>
    </source>
</evidence>
<protein>
    <submittedName>
        <fullName evidence="2">Uncharacterized protein LOC130494281 isoform X4</fullName>
    </submittedName>
</protein>
<dbReference type="Proteomes" id="UP000504610">
    <property type="component" value="Chromosome 5"/>
</dbReference>
<dbReference type="GeneID" id="130494281"/>
<reference evidence="2" key="2">
    <citation type="submission" date="2025-08" db="UniProtKB">
        <authorList>
            <consortium name="RefSeq"/>
        </authorList>
    </citation>
    <scope>IDENTIFICATION</scope>
    <source>
        <tissue evidence="2">Leaf</tissue>
    </source>
</reference>
<gene>
    <name evidence="2" type="primary">LOC130494281</name>
</gene>